<evidence type="ECO:0000313" key="3">
    <source>
        <dbReference type="Proteomes" id="UP000184330"/>
    </source>
</evidence>
<dbReference type="InterPro" id="IPR019410">
    <property type="entry name" value="Methyltransf_16"/>
</dbReference>
<dbReference type="Gene3D" id="3.40.50.150">
    <property type="entry name" value="Vaccinia Virus protein VP39"/>
    <property type="match status" value="1"/>
</dbReference>
<dbReference type="PANTHER" id="PTHR14614">
    <property type="entry name" value="HEPATOCELLULAR CARCINOMA-ASSOCIATED ANTIGEN"/>
    <property type="match status" value="1"/>
</dbReference>
<dbReference type="GO" id="GO:0008757">
    <property type="term" value="F:S-adenosylmethionine-dependent methyltransferase activity"/>
    <property type="evidence" value="ECO:0007669"/>
    <property type="project" value="UniProtKB-ARBA"/>
</dbReference>
<dbReference type="AlphaFoldDB" id="A0A1L7XBY9"/>
<dbReference type="InterPro" id="IPR029063">
    <property type="entry name" value="SAM-dependent_MTases_sf"/>
</dbReference>
<gene>
    <name evidence="2" type="ORF">PAC_12428</name>
</gene>
<dbReference type="PANTHER" id="PTHR14614:SF109">
    <property type="entry name" value="RIBOSOMAL LYSINE N-METHYLTRANSFERASE 5"/>
    <property type="match status" value="1"/>
</dbReference>
<dbReference type="Proteomes" id="UP000184330">
    <property type="component" value="Unassembled WGS sequence"/>
</dbReference>
<dbReference type="GO" id="GO:0032991">
    <property type="term" value="C:protein-containing complex"/>
    <property type="evidence" value="ECO:0007669"/>
    <property type="project" value="TreeGrafter"/>
</dbReference>
<dbReference type="SUPFAM" id="SSF53335">
    <property type="entry name" value="S-adenosyl-L-methionine-dependent methyltransferases"/>
    <property type="match status" value="1"/>
</dbReference>
<name>A0A1L7XBY9_9HELO</name>
<evidence type="ECO:0008006" key="4">
    <source>
        <dbReference type="Google" id="ProtNLM"/>
    </source>
</evidence>
<dbReference type="EMBL" id="FJOG01000021">
    <property type="protein sequence ID" value="CZR62531.1"/>
    <property type="molecule type" value="Genomic_DNA"/>
</dbReference>
<sequence>MTVGTLLEALRPEISDPEEEAFLLFSQSIPSQNLGFVDPKATTLELTIGGRDLTIHQSPTLLSSNRGGGTTGAVVWKITPLFASWITTSSNLLFKHGILQSSSTVLELGCGISGIIGLALGPLVGSYTLTDQDYVSKLLNQNLEENRQETHSSGSRGRKSNVKPRRGAAKEEPTSGTGNILHKTLDWEADEVTPSLTGGEKRSFDVVIACDCIYNDALINPLVQTSIDACKLRIVDEMGSESPTICIVAQQLRSAEVFEGWLKAFYEKFRVWRISDEELIEGLKTGSGFAVHIGVLRT</sequence>
<organism evidence="2 3">
    <name type="scientific">Phialocephala subalpina</name>
    <dbReference type="NCBI Taxonomy" id="576137"/>
    <lineage>
        <taxon>Eukaryota</taxon>
        <taxon>Fungi</taxon>
        <taxon>Dikarya</taxon>
        <taxon>Ascomycota</taxon>
        <taxon>Pezizomycotina</taxon>
        <taxon>Leotiomycetes</taxon>
        <taxon>Helotiales</taxon>
        <taxon>Mollisiaceae</taxon>
        <taxon>Phialocephala</taxon>
        <taxon>Phialocephala fortinii species complex</taxon>
    </lineage>
</organism>
<evidence type="ECO:0000256" key="1">
    <source>
        <dbReference type="SAM" id="MobiDB-lite"/>
    </source>
</evidence>
<reference evidence="2 3" key="1">
    <citation type="submission" date="2016-03" db="EMBL/GenBank/DDBJ databases">
        <authorList>
            <person name="Ploux O."/>
        </authorList>
    </citation>
    <scope>NUCLEOTIDE SEQUENCE [LARGE SCALE GENOMIC DNA]</scope>
    <source>
        <strain evidence="2 3">UAMH 11012</strain>
    </source>
</reference>
<keyword evidence="3" id="KW-1185">Reference proteome</keyword>
<dbReference type="Pfam" id="PF10294">
    <property type="entry name" value="Methyltransf_16"/>
    <property type="match status" value="2"/>
</dbReference>
<dbReference type="GO" id="GO:0005829">
    <property type="term" value="C:cytosol"/>
    <property type="evidence" value="ECO:0007669"/>
    <property type="project" value="TreeGrafter"/>
</dbReference>
<dbReference type="OrthoDB" id="2529286at2759"/>
<feature type="region of interest" description="Disordered" evidence="1">
    <location>
        <begin position="145"/>
        <end position="180"/>
    </location>
</feature>
<feature type="compositionally biased region" description="Basic residues" evidence="1">
    <location>
        <begin position="156"/>
        <end position="167"/>
    </location>
</feature>
<evidence type="ECO:0000313" key="2">
    <source>
        <dbReference type="EMBL" id="CZR62531.1"/>
    </source>
</evidence>
<proteinExistence type="predicted"/>
<dbReference type="STRING" id="576137.A0A1L7XBY9"/>
<accession>A0A1L7XBY9</accession>
<protein>
    <recommendedName>
        <fullName evidence="4">Diaminohydroxyphosphoribosylamino-pyrimidine deaminase</fullName>
    </recommendedName>
</protein>